<evidence type="ECO:0000256" key="1">
    <source>
        <dbReference type="ARBA" id="ARBA00010641"/>
    </source>
</evidence>
<evidence type="ECO:0000259" key="7">
    <source>
        <dbReference type="Pfam" id="PF08281"/>
    </source>
</evidence>
<keyword evidence="3" id="KW-0731">Sigma factor</keyword>
<dbReference type="Pfam" id="PF08281">
    <property type="entry name" value="Sigma70_r4_2"/>
    <property type="match status" value="1"/>
</dbReference>
<organism evidence="8 9">
    <name type="scientific">Sporichthya brevicatena</name>
    <dbReference type="NCBI Taxonomy" id="171442"/>
    <lineage>
        <taxon>Bacteria</taxon>
        <taxon>Bacillati</taxon>
        <taxon>Actinomycetota</taxon>
        <taxon>Actinomycetes</taxon>
        <taxon>Sporichthyales</taxon>
        <taxon>Sporichthyaceae</taxon>
        <taxon>Sporichthya</taxon>
    </lineage>
</organism>
<keyword evidence="9" id="KW-1185">Reference proteome</keyword>
<feature type="domain" description="RNA polymerase sigma factor 70 region 4 type 2" evidence="7">
    <location>
        <begin position="135"/>
        <end position="186"/>
    </location>
</feature>
<keyword evidence="4" id="KW-0804">Transcription</keyword>
<dbReference type="InterPro" id="IPR007627">
    <property type="entry name" value="RNA_pol_sigma70_r2"/>
</dbReference>
<evidence type="ECO:0000256" key="5">
    <source>
        <dbReference type="SAM" id="MobiDB-lite"/>
    </source>
</evidence>
<dbReference type="SUPFAM" id="SSF88946">
    <property type="entry name" value="Sigma2 domain of RNA polymerase sigma factors"/>
    <property type="match status" value="1"/>
</dbReference>
<evidence type="ECO:0000313" key="8">
    <source>
        <dbReference type="EMBL" id="GAA0634674.1"/>
    </source>
</evidence>
<dbReference type="Pfam" id="PF04542">
    <property type="entry name" value="Sigma70_r2"/>
    <property type="match status" value="1"/>
</dbReference>
<dbReference type="EMBL" id="BAAAHE010000047">
    <property type="protein sequence ID" value="GAA0634674.1"/>
    <property type="molecule type" value="Genomic_DNA"/>
</dbReference>
<name>A0ABN1HAS9_9ACTN</name>
<evidence type="ECO:0000256" key="3">
    <source>
        <dbReference type="ARBA" id="ARBA00023082"/>
    </source>
</evidence>
<dbReference type="SUPFAM" id="SSF88659">
    <property type="entry name" value="Sigma3 and sigma4 domains of RNA polymerase sigma factors"/>
    <property type="match status" value="1"/>
</dbReference>
<comment type="caution">
    <text evidence="8">The sequence shown here is derived from an EMBL/GenBank/DDBJ whole genome shotgun (WGS) entry which is preliminary data.</text>
</comment>
<gene>
    <name evidence="8" type="ORF">GCM10009547_43440</name>
</gene>
<dbReference type="InterPro" id="IPR013249">
    <property type="entry name" value="RNA_pol_sigma70_r4_t2"/>
</dbReference>
<feature type="domain" description="RNA polymerase sigma-70 region 2" evidence="6">
    <location>
        <begin position="37"/>
        <end position="101"/>
    </location>
</feature>
<feature type="compositionally biased region" description="Polar residues" evidence="5">
    <location>
        <begin position="201"/>
        <end position="211"/>
    </location>
</feature>
<evidence type="ECO:0000256" key="4">
    <source>
        <dbReference type="ARBA" id="ARBA00023163"/>
    </source>
</evidence>
<accession>A0ABN1HAS9</accession>
<dbReference type="PANTHER" id="PTHR43133:SF66">
    <property type="entry name" value="ECF RNA POLYMERASE SIGMA FACTOR SIGK"/>
    <property type="match status" value="1"/>
</dbReference>
<dbReference type="InterPro" id="IPR036388">
    <property type="entry name" value="WH-like_DNA-bd_sf"/>
</dbReference>
<sequence>MDLAAERWDLRDVTNDDLAVVLARAQRGDEEGFREVYRTVHPGLLRYLRVLVGDEAEDVASEAWLQIARDLATFSGTADGFRGWCATIARNRAMDLVRRKKARPVAADEPVEILEQMSSPDDTADAAIALVDGDAALALIATLPRDQAEAVMLRVIVGLDAEAAAEVLGKKAGAVRTAAHRGLKNLAKRLTKPDSDPDGVTSAQSSALKDM</sequence>
<keyword evidence="2" id="KW-0805">Transcription regulation</keyword>
<proteinExistence type="inferred from homology"/>
<protein>
    <submittedName>
        <fullName evidence="8">RNA polymerase sigma factor</fullName>
    </submittedName>
</protein>
<dbReference type="Proteomes" id="UP001500957">
    <property type="component" value="Unassembled WGS sequence"/>
</dbReference>
<dbReference type="InterPro" id="IPR039425">
    <property type="entry name" value="RNA_pol_sigma-70-like"/>
</dbReference>
<dbReference type="InterPro" id="IPR013325">
    <property type="entry name" value="RNA_pol_sigma_r2"/>
</dbReference>
<dbReference type="InterPro" id="IPR013324">
    <property type="entry name" value="RNA_pol_sigma_r3/r4-like"/>
</dbReference>
<dbReference type="InterPro" id="IPR014284">
    <property type="entry name" value="RNA_pol_sigma-70_dom"/>
</dbReference>
<evidence type="ECO:0000313" key="9">
    <source>
        <dbReference type="Proteomes" id="UP001500957"/>
    </source>
</evidence>
<dbReference type="Gene3D" id="1.10.10.10">
    <property type="entry name" value="Winged helix-like DNA-binding domain superfamily/Winged helix DNA-binding domain"/>
    <property type="match status" value="1"/>
</dbReference>
<comment type="similarity">
    <text evidence="1">Belongs to the sigma-70 factor family. ECF subfamily.</text>
</comment>
<dbReference type="Gene3D" id="1.10.1740.10">
    <property type="match status" value="1"/>
</dbReference>
<evidence type="ECO:0000256" key="2">
    <source>
        <dbReference type="ARBA" id="ARBA00023015"/>
    </source>
</evidence>
<feature type="region of interest" description="Disordered" evidence="5">
    <location>
        <begin position="186"/>
        <end position="211"/>
    </location>
</feature>
<dbReference type="PANTHER" id="PTHR43133">
    <property type="entry name" value="RNA POLYMERASE ECF-TYPE SIGMA FACTO"/>
    <property type="match status" value="1"/>
</dbReference>
<dbReference type="NCBIfam" id="TIGR02937">
    <property type="entry name" value="sigma70-ECF"/>
    <property type="match status" value="1"/>
</dbReference>
<evidence type="ECO:0000259" key="6">
    <source>
        <dbReference type="Pfam" id="PF04542"/>
    </source>
</evidence>
<reference evidence="8 9" key="1">
    <citation type="journal article" date="2019" name="Int. J. Syst. Evol. Microbiol.">
        <title>The Global Catalogue of Microorganisms (GCM) 10K type strain sequencing project: providing services to taxonomists for standard genome sequencing and annotation.</title>
        <authorList>
            <consortium name="The Broad Institute Genomics Platform"/>
            <consortium name="The Broad Institute Genome Sequencing Center for Infectious Disease"/>
            <person name="Wu L."/>
            <person name="Ma J."/>
        </authorList>
    </citation>
    <scope>NUCLEOTIDE SEQUENCE [LARGE SCALE GENOMIC DNA]</scope>
    <source>
        <strain evidence="8 9">JCM 10671</strain>
    </source>
</reference>